<proteinExistence type="predicted"/>
<evidence type="ECO:0000256" key="1">
    <source>
        <dbReference type="SAM" id="MobiDB-lite"/>
    </source>
</evidence>
<reference evidence="2" key="2">
    <citation type="submission" date="2020-07" db="EMBL/GenBank/DDBJ databases">
        <authorList>
            <person name="Vera ALvarez R."/>
            <person name="Arias-Moreno D.M."/>
            <person name="Jimenez-Jacinto V."/>
            <person name="Jimenez-Bremont J.F."/>
            <person name="Swaminathan K."/>
            <person name="Moose S.P."/>
            <person name="Guerrero-Gonzalez M.L."/>
            <person name="Marino-Ramirez L."/>
            <person name="Landsman D."/>
            <person name="Rodriguez-Kessler M."/>
            <person name="Delgado-Sanchez P."/>
        </authorList>
    </citation>
    <scope>NUCLEOTIDE SEQUENCE</scope>
    <source>
        <tissue evidence="2">Cladode</tissue>
    </source>
</reference>
<evidence type="ECO:0008006" key="3">
    <source>
        <dbReference type="Google" id="ProtNLM"/>
    </source>
</evidence>
<organism evidence="2">
    <name type="scientific">Opuntia streptacantha</name>
    <name type="common">Prickly pear cactus</name>
    <name type="synonym">Opuntia cardona</name>
    <dbReference type="NCBI Taxonomy" id="393608"/>
    <lineage>
        <taxon>Eukaryota</taxon>
        <taxon>Viridiplantae</taxon>
        <taxon>Streptophyta</taxon>
        <taxon>Embryophyta</taxon>
        <taxon>Tracheophyta</taxon>
        <taxon>Spermatophyta</taxon>
        <taxon>Magnoliopsida</taxon>
        <taxon>eudicotyledons</taxon>
        <taxon>Gunneridae</taxon>
        <taxon>Pentapetalae</taxon>
        <taxon>Caryophyllales</taxon>
        <taxon>Cactineae</taxon>
        <taxon>Cactaceae</taxon>
        <taxon>Opuntioideae</taxon>
        <taxon>Opuntia</taxon>
    </lineage>
</organism>
<feature type="compositionally biased region" description="Polar residues" evidence="1">
    <location>
        <begin position="70"/>
        <end position="80"/>
    </location>
</feature>
<dbReference type="EMBL" id="GISG01135104">
    <property type="protein sequence ID" value="MBA4643744.1"/>
    <property type="molecule type" value="Transcribed_RNA"/>
</dbReference>
<dbReference type="AlphaFoldDB" id="A0A7C9DPL8"/>
<accession>A0A7C9DPL8</accession>
<name>A0A7C9DPL8_OPUST</name>
<protein>
    <recommendedName>
        <fullName evidence="3">NAC domain-containing protein</fullName>
    </recommendedName>
</protein>
<evidence type="ECO:0000313" key="2">
    <source>
        <dbReference type="EMBL" id="MBA4643744.1"/>
    </source>
</evidence>
<feature type="region of interest" description="Disordered" evidence="1">
    <location>
        <begin position="60"/>
        <end position="82"/>
    </location>
</feature>
<dbReference type="EMBL" id="GISG01135103">
    <property type="protein sequence ID" value="MBA4643743.1"/>
    <property type="molecule type" value="Transcribed_RNA"/>
</dbReference>
<reference evidence="2" key="1">
    <citation type="journal article" date="2013" name="J. Plant Res.">
        <title>Effect of fungi and light on seed germination of three Opuntia species from semiarid lands of central Mexico.</title>
        <authorList>
            <person name="Delgado-Sanchez P."/>
            <person name="Jimenez-Bremont J.F."/>
            <person name="Guerrero-Gonzalez Mde L."/>
            <person name="Flores J."/>
        </authorList>
    </citation>
    <scope>NUCLEOTIDE SEQUENCE</scope>
    <source>
        <tissue evidence="2">Cladode</tissue>
    </source>
</reference>
<sequence length="148" mass="16748">MPTVHKLGDDSPCWYDDQVSFMSDIESPRRIPIHLNYHASSNFQPHDIYPYNMSHNDPFLQLPPLESPKMPQSSMTSNSIMPYGHNCNLRPSSLNQEQILYSQPLDSTYGSNIESNQVADQATDWRVLDKFVASQLSPDSHAGGRIPD</sequence>